<evidence type="ECO:0000313" key="3">
    <source>
        <dbReference type="Proteomes" id="UP000300142"/>
    </source>
</evidence>
<dbReference type="Proteomes" id="UP000300142">
    <property type="component" value="Unassembled WGS sequence"/>
</dbReference>
<evidence type="ECO:0000256" key="1">
    <source>
        <dbReference type="SAM" id="Phobius"/>
    </source>
</evidence>
<keyword evidence="1" id="KW-0472">Membrane</keyword>
<organism evidence="2 3">
    <name type="scientific">Sphaerospermopsis reniformis</name>
    <dbReference type="NCBI Taxonomy" id="531300"/>
    <lineage>
        <taxon>Bacteria</taxon>
        <taxon>Bacillati</taxon>
        <taxon>Cyanobacteriota</taxon>
        <taxon>Cyanophyceae</taxon>
        <taxon>Nostocales</taxon>
        <taxon>Aphanizomenonaceae</taxon>
        <taxon>Sphaerospermopsis</taxon>
    </lineage>
</organism>
<keyword evidence="3" id="KW-1185">Reference proteome</keyword>
<name>A0A479ZV86_9CYAN</name>
<proteinExistence type="predicted"/>
<reference evidence="3" key="1">
    <citation type="submission" date="2019-02" db="EMBL/GenBank/DDBJ databases">
        <title>Draft genome sequence of Sphaerospermopsis reniformis NIES-1949.</title>
        <authorList>
            <person name="Yamaguchi H."/>
            <person name="Suzuki S."/>
            <person name="Kawachi M."/>
        </authorList>
    </citation>
    <scope>NUCLEOTIDE SEQUENCE [LARGE SCALE GENOMIC DNA]</scope>
    <source>
        <strain evidence="3">NIES-1949</strain>
    </source>
</reference>
<sequence>MGKEKRSQERLKNSQVQIINGFLGTMYTLAILSFLLGSLYIIQRELKINSFPYHQIEKFRESLK</sequence>
<accession>A0A479ZV86</accession>
<feature type="transmembrane region" description="Helical" evidence="1">
    <location>
        <begin position="21"/>
        <end position="42"/>
    </location>
</feature>
<keyword evidence="1" id="KW-0812">Transmembrane</keyword>
<evidence type="ECO:0000313" key="2">
    <source>
        <dbReference type="EMBL" id="GCL36589.1"/>
    </source>
</evidence>
<dbReference type="AlphaFoldDB" id="A0A479ZV86"/>
<comment type="caution">
    <text evidence="2">The sequence shown here is derived from an EMBL/GenBank/DDBJ whole genome shotgun (WGS) entry which is preliminary data.</text>
</comment>
<gene>
    <name evidence="2" type="ORF">SR1949_16940</name>
</gene>
<dbReference type="EMBL" id="BJCE01000042">
    <property type="protein sequence ID" value="GCL36589.1"/>
    <property type="molecule type" value="Genomic_DNA"/>
</dbReference>
<keyword evidence="1" id="KW-1133">Transmembrane helix</keyword>
<protein>
    <submittedName>
        <fullName evidence="2">Uncharacterized protein</fullName>
    </submittedName>
</protein>